<dbReference type="EMBL" id="VKKU01000002">
    <property type="protein sequence ID" value="TSB01687.1"/>
    <property type="molecule type" value="Genomic_DNA"/>
</dbReference>
<comment type="caution">
    <text evidence="1">The sequence shown here is derived from an EMBL/GenBank/DDBJ whole genome shotgun (WGS) entry which is preliminary data.</text>
</comment>
<accession>A0A553WAG8</accession>
<dbReference type="InterPro" id="IPR005152">
    <property type="entry name" value="Lipase_secreted"/>
</dbReference>
<dbReference type="PANTHER" id="PTHR34853">
    <property type="match status" value="1"/>
</dbReference>
<evidence type="ECO:0000313" key="1">
    <source>
        <dbReference type="EMBL" id="TSB01687.1"/>
    </source>
</evidence>
<dbReference type="InterPro" id="IPR029058">
    <property type="entry name" value="AB_hydrolase_fold"/>
</dbReference>
<protein>
    <recommendedName>
        <fullName evidence="3">Alpha/beta hydrolase</fullName>
    </recommendedName>
</protein>
<dbReference type="Gene3D" id="3.40.50.1820">
    <property type="entry name" value="alpha/beta hydrolase"/>
    <property type="match status" value="2"/>
</dbReference>
<evidence type="ECO:0000313" key="2">
    <source>
        <dbReference type="Proteomes" id="UP000320160"/>
    </source>
</evidence>
<name>A0A553WAG8_9SPHN</name>
<dbReference type="Pfam" id="PF03583">
    <property type="entry name" value="LIP"/>
    <property type="match status" value="1"/>
</dbReference>
<evidence type="ECO:0008006" key="3">
    <source>
        <dbReference type="Google" id="ProtNLM"/>
    </source>
</evidence>
<dbReference type="AlphaFoldDB" id="A0A553WAG8"/>
<keyword evidence="2" id="KW-1185">Reference proteome</keyword>
<dbReference type="Proteomes" id="UP000320160">
    <property type="component" value="Unassembled WGS sequence"/>
</dbReference>
<dbReference type="GO" id="GO:0004806">
    <property type="term" value="F:triacylglycerol lipase activity"/>
    <property type="evidence" value="ECO:0007669"/>
    <property type="project" value="InterPro"/>
</dbReference>
<dbReference type="OrthoDB" id="9955at2"/>
<dbReference type="SUPFAM" id="SSF53474">
    <property type="entry name" value="alpha/beta-Hydrolases"/>
    <property type="match status" value="1"/>
</dbReference>
<reference evidence="1 2" key="1">
    <citation type="submission" date="2019-07" db="EMBL/GenBank/DDBJ databases">
        <authorList>
            <person name="Park M."/>
        </authorList>
    </citation>
    <scope>NUCLEOTIDE SEQUENCE [LARGE SCALE GENOMIC DNA]</scope>
    <source>
        <strain evidence="1 2">KCTC32445</strain>
    </source>
</reference>
<dbReference type="GO" id="GO:0016042">
    <property type="term" value="P:lipid catabolic process"/>
    <property type="evidence" value="ECO:0007669"/>
    <property type="project" value="InterPro"/>
</dbReference>
<proteinExistence type="predicted"/>
<organism evidence="1 2">
    <name type="scientific">Sphingorhabdus contaminans</name>
    <dbReference type="NCBI Taxonomy" id="1343899"/>
    <lineage>
        <taxon>Bacteria</taxon>
        <taxon>Pseudomonadati</taxon>
        <taxon>Pseudomonadota</taxon>
        <taxon>Alphaproteobacteria</taxon>
        <taxon>Sphingomonadales</taxon>
        <taxon>Sphingomonadaceae</taxon>
        <taxon>Sphingorhabdus</taxon>
    </lineage>
</organism>
<dbReference type="PANTHER" id="PTHR34853:SF1">
    <property type="entry name" value="LIPASE 5"/>
    <property type="match status" value="1"/>
</dbReference>
<sequence>MESRLLRSTVQPIGMLCVRAEYRIGLTVSEDCSPIFRLQVRNFGLAARLGSLTGLSRASGDFGERHKMTHGFGTRTTFRLALAGCLLSSLGGGTSWAQSLGDIQTAKAGETAIPAPDPMLGDGGTGPFYQWDGAIPNGPPQIIKIERFQSKHALAEAALSERIMYTSLGGPDGKQPIIVTGAVYLPKGPKPAGGWPIIAWAHGTVGLPDTCAPSFNGWSARDVEYLNNWLRQGYAVVASDYEGMGTNGPHPYMISRSAAVGTLHAVLAAQPRYPLSNNVVIVGQSQGAHTAANSGLIQQEVAPSIKLRGVVLTGWPGTMEMPALRMDQYDPWSVFYMRALPTYAAIDPDFRPESVLTPEGRKTYETFLAGCGSAATRTFMARGPVVNTLFTRDITPLETRAQPLRAYPPLRFKVPVFLGIGLADEQTFPRPTFDAAKRACALGSNIAIHMYPGFNHAGTVLRSQEDSLGWVKAVFGGKNPKGQCEKAVFPNE</sequence>
<gene>
    <name evidence="1" type="ORF">FOM92_10940</name>
</gene>